<sequence>MPESLEDFLITRPPTAERPLLGQTVLVVEDSRFACEALRMICQRSGARIRRADSLKSAARHLRTYRPGIIMIDVGLPDGSGLDLVRDLSVNEARIGVIIAMSGDDANAQPAMQSGADAFISKPITSVSAFQAAIIAELPKDERPTALRPVSTDEIVPDRIAYRDDLVLAADLLTTDPDAETVAYVTSFLIGLGNSANDPDLASIASKVEDAKSPGLHDLRAIIDKRLNAVVSV</sequence>
<dbReference type="GO" id="GO:0000160">
    <property type="term" value="P:phosphorelay signal transduction system"/>
    <property type="evidence" value="ECO:0007669"/>
    <property type="project" value="InterPro"/>
</dbReference>
<dbReference type="AlphaFoldDB" id="A0A238J3R7"/>
<dbReference type="Pfam" id="PF00072">
    <property type="entry name" value="Response_reg"/>
    <property type="match status" value="1"/>
</dbReference>
<dbReference type="Proteomes" id="UP000201838">
    <property type="component" value="Unassembled WGS sequence"/>
</dbReference>
<feature type="domain" description="Response regulatory" evidence="3">
    <location>
        <begin position="24"/>
        <end position="137"/>
    </location>
</feature>
<dbReference type="EMBL" id="FXXQ01000009">
    <property type="protein sequence ID" value="SMX24610.1"/>
    <property type="molecule type" value="Genomic_DNA"/>
</dbReference>
<feature type="modified residue" description="4-aspartylphosphate" evidence="2">
    <location>
        <position position="73"/>
    </location>
</feature>
<dbReference type="InterPro" id="IPR001789">
    <property type="entry name" value="Sig_transdc_resp-reg_receiver"/>
</dbReference>
<organism evidence="4 5">
    <name type="scientific">Boseongicola aestuarii</name>
    <dbReference type="NCBI Taxonomy" id="1470561"/>
    <lineage>
        <taxon>Bacteria</taxon>
        <taxon>Pseudomonadati</taxon>
        <taxon>Pseudomonadota</taxon>
        <taxon>Alphaproteobacteria</taxon>
        <taxon>Rhodobacterales</taxon>
        <taxon>Paracoccaceae</taxon>
        <taxon>Boseongicola</taxon>
    </lineage>
</organism>
<dbReference type="InterPro" id="IPR050595">
    <property type="entry name" value="Bact_response_regulator"/>
</dbReference>
<reference evidence="4 5" key="1">
    <citation type="submission" date="2017-05" db="EMBL/GenBank/DDBJ databases">
        <authorList>
            <person name="Song R."/>
            <person name="Chenine A.L."/>
            <person name="Ruprecht R.M."/>
        </authorList>
    </citation>
    <scope>NUCLEOTIDE SEQUENCE [LARGE SCALE GENOMIC DNA]</scope>
    <source>
        <strain evidence="4 5">CECT 8489</strain>
    </source>
</reference>
<evidence type="ECO:0000313" key="4">
    <source>
        <dbReference type="EMBL" id="SMX24610.1"/>
    </source>
</evidence>
<gene>
    <name evidence="4" type="primary">kdpE</name>
    <name evidence="4" type="ORF">BOA8489_02736</name>
</gene>
<evidence type="ECO:0000256" key="2">
    <source>
        <dbReference type="PROSITE-ProRule" id="PRU00169"/>
    </source>
</evidence>
<dbReference type="PANTHER" id="PTHR44591">
    <property type="entry name" value="STRESS RESPONSE REGULATOR PROTEIN 1"/>
    <property type="match status" value="1"/>
</dbReference>
<dbReference type="InterPro" id="IPR011006">
    <property type="entry name" value="CheY-like_superfamily"/>
</dbReference>
<proteinExistence type="predicted"/>
<dbReference type="SUPFAM" id="SSF52172">
    <property type="entry name" value="CheY-like"/>
    <property type="match status" value="1"/>
</dbReference>
<name>A0A238J3R7_9RHOB</name>
<dbReference type="RefSeq" id="WP_093974643.1">
    <property type="nucleotide sequence ID" value="NZ_FXXQ01000009.1"/>
</dbReference>
<protein>
    <submittedName>
        <fullName evidence="4">KDP operon transcriptional regulatory protein KdpE</fullName>
    </submittedName>
</protein>
<dbReference type="PANTHER" id="PTHR44591:SF23">
    <property type="entry name" value="CHEY SUBFAMILY"/>
    <property type="match status" value="1"/>
</dbReference>
<accession>A0A238J3R7</accession>
<evidence type="ECO:0000256" key="1">
    <source>
        <dbReference type="ARBA" id="ARBA00022553"/>
    </source>
</evidence>
<dbReference type="CDD" id="cd00156">
    <property type="entry name" value="REC"/>
    <property type="match status" value="1"/>
</dbReference>
<evidence type="ECO:0000259" key="3">
    <source>
        <dbReference type="PROSITE" id="PS50110"/>
    </source>
</evidence>
<dbReference type="Gene3D" id="3.40.50.2300">
    <property type="match status" value="1"/>
</dbReference>
<keyword evidence="1 2" id="KW-0597">Phosphoprotein</keyword>
<dbReference type="SMART" id="SM00448">
    <property type="entry name" value="REC"/>
    <property type="match status" value="1"/>
</dbReference>
<evidence type="ECO:0000313" key="5">
    <source>
        <dbReference type="Proteomes" id="UP000201838"/>
    </source>
</evidence>
<dbReference type="OrthoDB" id="7831674at2"/>
<keyword evidence="5" id="KW-1185">Reference proteome</keyword>
<dbReference type="PROSITE" id="PS50110">
    <property type="entry name" value="RESPONSE_REGULATORY"/>
    <property type="match status" value="1"/>
</dbReference>